<dbReference type="Gene3D" id="3.30.530.20">
    <property type="match status" value="1"/>
</dbReference>
<evidence type="ECO:0000313" key="1">
    <source>
        <dbReference type="EMBL" id="CRZ16073.1"/>
    </source>
</evidence>
<dbReference type="STRING" id="146018.BN2156_02937"/>
<name>A0A0H5RQ31_9MYCO</name>
<evidence type="ECO:0008006" key="3">
    <source>
        <dbReference type="Google" id="ProtNLM"/>
    </source>
</evidence>
<protein>
    <recommendedName>
        <fullName evidence="3">SRPBCC family protein</fullName>
    </recommendedName>
</protein>
<dbReference type="AlphaFoldDB" id="A0A0H5RQ31"/>
<keyword evidence="2" id="KW-1185">Reference proteome</keyword>
<organism evidence="1 2">
    <name type="scientific">Mycolicibacterium neworleansense</name>
    <dbReference type="NCBI Taxonomy" id="146018"/>
    <lineage>
        <taxon>Bacteria</taxon>
        <taxon>Bacillati</taxon>
        <taxon>Actinomycetota</taxon>
        <taxon>Actinomycetes</taxon>
        <taxon>Mycobacteriales</taxon>
        <taxon>Mycobacteriaceae</taxon>
        <taxon>Mycolicibacterium</taxon>
    </lineage>
</organism>
<dbReference type="SUPFAM" id="SSF55961">
    <property type="entry name" value="Bet v1-like"/>
    <property type="match status" value="1"/>
</dbReference>
<reference evidence="2" key="1">
    <citation type="submission" date="2015-07" db="EMBL/GenBank/DDBJ databases">
        <authorList>
            <person name="Urmite Genomes"/>
        </authorList>
    </citation>
    <scope>NUCLEOTIDE SEQUENCE [LARGE SCALE GENOMIC DNA]</scope>
    <source>
        <strain evidence="2">type strain: ATCC 49404</strain>
    </source>
</reference>
<dbReference type="RefSeq" id="WP_090514979.1">
    <property type="nucleotide sequence ID" value="NZ_CWKH01000001.1"/>
</dbReference>
<gene>
    <name evidence="1" type="ORF">BN2156_02937</name>
</gene>
<dbReference type="InterPro" id="IPR023393">
    <property type="entry name" value="START-like_dom_sf"/>
</dbReference>
<dbReference type="OrthoDB" id="4527744at2"/>
<dbReference type="EMBL" id="CWKH01000001">
    <property type="protein sequence ID" value="CRZ16073.1"/>
    <property type="molecule type" value="Genomic_DNA"/>
</dbReference>
<proteinExistence type="predicted"/>
<evidence type="ECO:0000313" key="2">
    <source>
        <dbReference type="Proteomes" id="UP000199147"/>
    </source>
</evidence>
<dbReference type="Proteomes" id="UP000199147">
    <property type="component" value="Unassembled WGS sequence"/>
</dbReference>
<accession>A0A0H5RQ31</accession>
<sequence>MSLPALEDITAHRATRTPLDGLIRIETSPKEQATPIIMDMMRSVYPHDQVFGEYCTVNDYIECPPEELFDYLSDTRCLEEWTYSLRGFTQTEEPGLWLAHDRLGAGPSGPGSEIYTRTVANRDALTVDYHCAWDQGKHLWMIYLMRIVDAQVVLDKPGSVVLWTNCHHPFYDENPYPETAPPARPVWVGDFWDMFGPGHLLELRNLKAIAEYRHRNGLPVTPAWMK</sequence>